<dbReference type="AlphaFoldDB" id="A0A915C9E2"/>
<evidence type="ECO:0000313" key="1">
    <source>
        <dbReference type="Proteomes" id="UP000887569"/>
    </source>
</evidence>
<dbReference type="WBParaSite" id="PgR100X_g028_t01">
    <property type="protein sequence ID" value="PgR100X_g028_t01"/>
    <property type="gene ID" value="PgR100X_g028"/>
</dbReference>
<organism evidence="1 2">
    <name type="scientific">Parascaris univalens</name>
    <name type="common">Nematode worm</name>
    <dbReference type="NCBI Taxonomy" id="6257"/>
    <lineage>
        <taxon>Eukaryota</taxon>
        <taxon>Metazoa</taxon>
        <taxon>Ecdysozoa</taxon>
        <taxon>Nematoda</taxon>
        <taxon>Chromadorea</taxon>
        <taxon>Rhabditida</taxon>
        <taxon>Spirurina</taxon>
        <taxon>Ascaridomorpha</taxon>
        <taxon>Ascaridoidea</taxon>
        <taxon>Ascarididae</taxon>
        <taxon>Parascaris</taxon>
    </lineage>
</organism>
<dbReference type="Proteomes" id="UP000887569">
    <property type="component" value="Unplaced"/>
</dbReference>
<reference evidence="2" key="1">
    <citation type="submission" date="2022-11" db="UniProtKB">
        <authorList>
            <consortium name="WormBaseParasite"/>
        </authorList>
    </citation>
    <scope>IDENTIFICATION</scope>
</reference>
<protein>
    <submittedName>
        <fullName evidence="2">Uncharacterized protein</fullName>
    </submittedName>
</protein>
<name>A0A915C9E2_PARUN</name>
<accession>A0A915C9E2</accession>
<evidence type="ECO:0000313" key="2">
    <source>
        <dbReference type="WBParaSite" id="PgR100X_g028_t01"/>
    </source>
</evidence>
<keyword evidence="1" id="KW-1185">Reference proteome</keyword>
<sequence>MVHIREDFIVALTYLKLQIVQYCELCKAVIVVIFLLAYTNVNIVATSIASSVWRFGCIVPIYFWFRLGIISSGHLSSFSTDMLSSVHYPSYLFTFRFNVPVVSECDRFVVVSFMRAHTFLCPLNSLIFFDCSNLRAAGYNLCCS</sequence>
<proteinExistence type="predicted"/>